<dbReference type="InterPro" id="IPR050263">
    <property type="entry name" value="Bact_Fimbrial_Adh_Pro"/>
</dbReference>
<dbReference type="InterPro" id="IPR000259">
    <property type="entry name" value="Adhesion_dom_fimbrial"/>
</dbReference>
<organism evidence="7 8">
    <name type="scientific">Providencia alcalifaciens 205/92</name>
    <dbReference type="NCBI Taxonomy" id="1256988"/>
    <lineage>
        <taxon>Bacteria</taxon>
        <taxon>Pseudomonadati</taxon>
        <taxon>Pseudomonadota</taxon>
        <taxon>Gammaproteobacteria</taxon>
        <taxon>Enterobacterales</taxon>
        <taxon>Morganellaceae</taxon>
        <taxon>Providencia</taxon>
    </lineage>
</organism>
<evidence type="ECO:0000256" key="3">
    <source>
        <dbReference type="ARBA" id="ARBA00022729"/>
    </source>
</evidence>
<dbReference type="SUPFAM" id="SSF49401">
    <property type="entry name" value="Bacterial adhesins"/>
    <property type="match status" value="1"/>
</dbReference>
<evidence type="ECO:0000313" key="7">
    <source>
        <dbReference type="EMBL" id="EUD12893.1"/>
    </source>
</evidence>
<evidence type="ECO:0000313" key="8">
    <source>
        <dbReference type="Proteomes" id="UP000022311"/>
    </source>
</evidence>
<evidence type="ECO:0000259" key="6">
    <source>
        <dbReference type="Pfam" id="PF00419"/>
    </source>
</evidence>
<dbReference type="PROSITE" id="PS51257">
    <property type="entry name" value="PROKAR_LIPOPROTEIN"/>
    <property type="match status" value="1"/>
</dbReference>
<protein>
    <submittedName>
        <fullName evidence="7">Fimbrial protein</fullName>
    </submittedName>
</protein>
<evidence type="ECO:0000256" key="5">
    <source>
        <dbReference type="SAM" id="SignalP"/>
    </source>
</evidence>
<dbReference type="EMBL" id="JALD01000003">
    <property type="protein sequence ID" value="EUD12893.1"/>
    <property type="molecule type" value="Genomic_DNA"/>
</dbReference>
<comment type="subcellular location">
    <subcellularLocation>
        <location evidence="1">Fimbrium</location>
    </subcellularLocation>
</comment>
<evidence type="ECO:0000256" key="4">
    <source>
        <dbReference type="ARBA" id="ARBA00023263"/>
    </source>
</evidence>
<comment type="similarity">
    <text evidence="2">Belongs to the fimbrial protein family.</text>
</comment>
<comment type="caution">
    <text evidence="7">The sequence shown here is derived from an EMBL/GenBank/DDBJ whole genome shotgun (WGS) entry which is preliminary data.</text>
</comment>
<dbReference type="InterPro" id="IPR036937">
    <property type="entry name" value="Adhesion_dom_fimbrial_sf"/>
</dbReference>
<reference evidence="7 8" key="1">
    <citation type="submission" date="2014-01" db="EMBL/GenBank/DDBJ databases">
        <authorList>
            <person name="Durkin A.S."/>
            <person name="McCorrison J."/>
            <person name="Torralba M."/>
            <person name="Gillis M."/>
            <person name="Haft D.H."/>
            <person name="Methe B."/>
            <person name="Sutton G."/>
            <person name="Nelson K.E."/>
        </authorList>
    </citation>
    <scope>NUCLEOTIDE SEQUENCE [LARGE SCALE GENOMIC DNA]</scope>
    <source>
        <strain evidence="7 8">205/92</strain>
    </source>
</reference>
<dbReference type="Pfam" id="PF00419">
    <property type="entry name" value="Fimbrial"/>
    <property type="match status" value="1"/>
</dbReference>
<dbReference type="PANTHER" id="PTHR33420">
    <property type="entry name" value="FIMBRIAL SUBUNIT ELFA-RELATED"/>
    <property type="match status" value="1"/>
</dbReference>
<feature type="domain" description="Fimbrial-type adhesion" evidence="6">
    <location>
        <begin position="190"/>
        <end position="322"/>
    </location>
</feature>
<accession>A0AAV3MAT3</accession>
<gene>
    <name evidence="7" type="ORF">HMPREF1563_1050</name>
</gene>
<sequence>MHFNFKKISFSFCLFVYSGFSFAACIQNPRLNNITVNFPTRTYTIQYDDASSKELGRFIVTFANGDINTYSGKNGQCGQARLYASYVNGWVPNANKVAATNVAGISVEIVATAIGSINVYSRYPVQGRLPWTIVAPQWTMIIRKTGAVPQSGSLKAGSVARLIQDNPNHVNWNLSTLNIPANAIKINVAKCSTKSSNYTINLGDRYDTQFKNIGDVSTNVNIPITLSCAAGTNIKTTVTSSAGYVDAATGKIKLSGTGSATGIGIQLLDRNNSPIQLNTKNSLQNNVANGDYIFNWKARYVKTAAKVTPGTANSTATVNIRYE</sequence>
<feature type="chain" id="PRO_5043763745" evidence="5">
    <location>
        <begin position="24"/>
        <end position="323"/>
    </location>
</feature>
<dbReference type="AlphaFoldDB" id="A0AAV3MAT3"/>
<keyword evidence="3 5" id="KW-0732">Signal</keyword>
<dbReference type="PANTHER" id="PTHR33420:SF3">
    <property type="entry name" value="FIMBRIAL SUBUNIT ELFA"/>
    <property type="match status" value="1"/>
</dbReference>
<dbReference type="Gene3D" id="2.60.40.1090">
    <property type="entry name" value="Fimbrial-type adhesion domain"/>
    <property type="match status" value="1"/>
</dbReference>
<dbReference type="GO" id="GO:0043709">
    <property type="term" value="P:cell adhesion involved in single-species biofilm formation"/>
    <property type="evidence" value="ECO:0007669"/>
    <property type="project" value="TreeGrafter"/>
</dbReference>
<dbReference type="Proteomes" id="UP000022311">
    <property type="component" value="Unassembled WGS sequence"/>
</dbReference>
<feature type="signal peptide" evidence="5">
    <location>
        <begin position="1"/>
        <end position="23"/>
    </location>
</feature>
<keyword evidence="4" id="KW-0281">Fimbrium</keyword>
<evidence type="ECO:0000256" key="1">
    <source>
        <dbReference type="ARBA" id="ARBA00004561"/>
    </source>
</evidence>
<dbReference type="Gene3D" id="2.60.40.3310">
    <property type="match status" value="1"/>
</dbReference>
<dbReference type="InterPro" id="IPR008966">
    <property type="entry name" value="Adhesion_dom_sf"/>
</dbReference>
<name>A0AAV3MAT3_9GAMM</name>
<evidence type="ECO:0000256" key="2">
    <source>
        <dbReference type="ARBA" id="ARBA00006671"/>
    </source>
</evidence>
<dbReference type="GO" id="GO:0009289">
    <property type="term" value="C:pilus"/>
    <property type="evidence" value="ECO:0007669"/>
    <property type="project" value="UniProtKB-SubCell"/>
</dbReference>
<proteinExistence type="inferred from homology"/>
<dbReference type="RefSeq" id="WP_036959645.1">
    <property type="nucleotide sequence ID" value="NZ_JALD01000003.1"/>
</dbReference>